<evidence type="ECO:0000256" key="2">
    <source>
        <dbReference type="ARBA" id="ARBA00022723"/>
    </source>
</evidence>
<evidence type="ECO:0000259" key="5">
    <source>
        <dbReference type="PROSITE" id="PS50994"/>
    </source>
</evidence>
<dbReference type="Proteomes" id="UP000825729">
    <property type="component" value="Unassembled WGS sequence"/>
</dbReference>
<organism evidence="6 7">
    <name type="scientific">Aristolochia fimbriata</name>
    <name type="common">White veined hardy Dutchman's pipe vine</name>
    <dbReference type="NCBI Taxonomy" id="158543"/>
    <lineage>
        <taxon>Eukaryota</taxon>
        <taxon>Viridiplantae</taxon>
        <taxon>Streptophyta</taxon>
        <taxon>Embryophyta</taxon>
        <taxon>Tracheophyta</taxon>
        <taxon>Spermatophyta</taxon>
        <taxon>Magnoliopsida</taxon>
        <taxon>Magnoliidae</taxon>
        <taxon>Piperales</taxon>
        <taxon>Aristolochiaceae</taxon>
        <taxon>Aristolochia</taxon>
    </lineage>
</organism>
<dbReference type="InterPro" id="IPR013103">
    <property type="entry name" value="RVT_2"/>
</dbReference>
<evidence type="ECO:0000256" key="3">
    <source>
        <dbReference type="ARBA" id="ARBA00022801"/>
    </source>
</evidence>
<sequence length="782" mass="85937">MITKDLFGLGQGTSSASALSAHSGKSSWIIDSSASSHMSSDLSLFVYTSSSTTTFSPICTADGSQLSDSSVGSICTPSGIRLSNVMYVPQLLLNLISVGQLCDLGFHVLFTSSGCQLQDPTSGKVLGTGRKVGRLFELEALGHVSSHTLLKLVSNGLLGSISSAPLNCVSCKLGKHTALPYNSSDTRALAPFDHIHSDVWGPVPISTMGGSAYYVVFIDDFSRFVWVYLLQSRFAFYTAYVEFSTMVHTQFSKTIKIFCSDSGGEYVSHQFRALLKSHGTQHQLSCPYTPQQNGIAERKHRHILDTTRALLLSSSVPRVFWGEAVLTSVYIINHLSSPVLNNSTPFDSLYGASPDYSSLRVFGSTCFVLLHERERDKLSAQSTMCVFLGYGLQQKGFRCFDPVANKLRISRNVRFREKISFYSLPQNTSQSDNSSVGVFDLFPDIFVPPSSSVEQDARSLPATPLSPSPSLGPALVPPLDSSSPSSSAPPLPVDPSSRYPTRVRQPSAHLNNYECYFSALCSSSDPLWQKAIAEELHALTKTRTWDLVLLLPDGFVDRYKARLVAKGYTQEYCIDYEETFAPVARLTSVHLLSALAAVRQWDLFQMDVKNTFLNGTIVEEVYMKPPLGYSHLVGQKSFLYLVVMASLSHAGLSDNRTSDTPLELIVKFRPFDGELMADPTLYRQLVGGLLYLRITRPDISYAVHVVSQFMAAPRSVHYAVVIRILRYVKGTLLQGLFMSSASTLTLLAFSDADWAGDVTNRRSTTGYSVFLGSSPIPWRSKK</sequence>
<protein>
    <recommendedName>
        <fullName evidence="5">Integrase catalytic domain-containing protein</fullName>
    </recommendedName>
</protein>
<dbReference type="AlphaFoldDB" id="A0AAV7EHU2"/>
<dbReference type="GO" id="GO:0008233">
    <property type="term" value="F:peptidase activity"/>
    <property type="evidence" value="ECO:0007669"/>
    <property type="project" value="UniProtKB-KW"/>
</dbReference>
<dbReference type="SUPFAM" id="SSF53098">
    <property type="entry name" value="Ribonuclease H-like"/>
    <property type="match status" value="1"/>
</dbReference>
<feature type="region of interest" description="Disordered" evidence="4">
    <location>
        <begin position="453"/>
        <end position="503"/>
    </location>
</feature>
<proteinExistence type="predicted"/>
<dbReference type="Pfam" id="PF25597">
    <property type="entry name" value="SH3_retrovirus"/>
    <property type="match status" value="1"/>
</dbReference>
<evidence type="ECO:0000256" key="4">
    <source>
        <dbReference type="SAM" id="MobiDB-lite"/>
    </source>
</evidence>
<evidence type="ECO:0000313" key="6">
    <source>
        <dbReference type="EMBL" id="KAG9447257.1"/>
    </source>
</evidence>
<name>A0AAV7EHU2_ARIFI</name>
<keyword evidence="2" id="KW-0479">Metal-binding</keyword>
<feature type="compositionally biased region" description="Low complexity" evidence="4">
    <location>
        <begin position="459"/>
        <end position="486"/>
    </location>
</feature>
<dbReference type="InterPro" id="IPR054722">
    <property type="entry name" value="PolX-like_BBD"/>
</dbReference>
<evidence type="ECO:0000313" key="7">
    <source>
        <dbReference type="Proteomes" id="UP000825729"/>
    </source>
</evidence>
<dbReference type="Pfam" id="PF07727">
    <property type="entry name" value="RVT_2"/>
    <property type="match status" value="1"/>
</dbReference>
<dbReference type="GO" id="GO:0003676">
    <property type="term" value="F:nucleic acid binding"/>
    <property type="evidence" value="ECO:0007669"/>
    <property type="project" value="InterPro"/>
</dbReference>
<comment type="caution">
    <text evidence="6">The sequence shown here is derived from an EMBL/GenBank/DDBJ whole genome shotgun (WGS) entry which is preliminary data.</text>
</comment>
<dbReference type="GO" id="GO:0006508">
    <property type="term" value="P:proteolysis"/>
    <property type="evidence" value="ECO:0007669"/>
    <property type="project" value="UniProtKB-KW"/>
</dbReference>
<keyword evidence="7" id="KW-1185">Reference proteome</keyword>
<keyword evidence="3" id="KW-0378">Hydrolase</keyword>
<dbReference type="InterPro" id="IPR057670">
    <property type="entry name" value="SH3_retrovirus"/>
</dbReference>
<dbReference type="InterPro" id="IPR001584">
    <property type="entry name" value="Integrase_cat-core"/>
</dbReference>
<dbReference type="PANTHER" id="PTHR42648:SF26">
    <property type="entry name" value="INTEGRASE CATALYTIC DOMAIN-CONTAINING PROTEIN"/>
    <property type="match status" value="1"/>
</dbReference>
<dbReference type="PROSITE" id="PS50994">
    <property type="entry name" value="INTEGRASE"/>
    <property type="match status" value="1"/>
</dbReference>
<accession>A0AAV7EHU2</accession>
<dbReference type="InterPro" id="IPR039537">
    <property type="entry name" value="Retrotran_Ty1/copia-like"/>
</dbReference>
<dbReference type="PANTHER" id="PTHR42648">
    <property type="entry name" value="TRANSPOSASE, PUTATIVE-RELATED"/>
    <property type="match status" value="1"/>
</dbReference>
<dbReference type="Gene3D" id="3.30.420.10">
    <property type="entry name" value="Ribonuclease H-like superfamily/Ribonuclease H"/>
    <property type="match status" value="1"/>
</dbReference>
<keyword evidence="1" id="KW-0645">Protease</keyword>
<reference evidence="6 7" key="1">
    <citation type="submission" date="2021-07" db="EMBL/GenBank/DDBJ databases">
        <title>The Aristolochia fimbriata genome: insights into angiosperm evolution, floral development and chemical biosynthesis.</title>
        <authorList>
            <person name="Jiao Y."/>
        </authorList>
    </citation>
    <scope>NUCLEOTIDE SEQUENCE [LARGE SCALE GENOMIC DNA]</scope>
    <source>
        <strain evidence="6">IBCAS-2021</strain>
        <tissue evidence="6">Leaf</tissue>
    </source>
</reference>
<feature type="domain" description="Integrase catalytic" evidence="5">
    <location>
        <begin position="187"/>
        <end position="353"/>
    </location>
</feature>
<gene>
    <name evidence="6" type="ORF">H6P81_013385</name>
</gene>
<dbReference type="InterPro" id="IPR012337">
    <property type="entry name" value="RNaseH-like_sf"/>
</dbReference>
<dbReference type="Pfam" id="PF00665">
    <property type="entry name" value="rve"/>
    <property type="match status" value="1"/>
</dbReference>
<dbReference type="GO" id="GO:0046872">
    <property type="term" value="F:metal ion binding"/>
    <property type="evidence" value="ECO:0007669"/>
    <property type="project" value="UniProtKB-KW"/>
</dbReference>
<dbReference type="EMBL" id="JAINDJ010000005">
    <property type="protein sequence ID" value="KAG9447257.1"/>
    <property type="molecule type" value="Genomic_DNA"/>
</dbReference>
<dbReference type="Pfam" id="PF22936">
    <property type="entry name" value="Pol_BBD"/>
    <property type="match status" value="1"/>
</dbReference>
<evidence type="ECO:0000256" key="1">
    <source>
        <dbReference type="ARBA" id="ARBA00022670"/>
    </source>
</evidence>
<dbReference type="GO" id="GO:0015074">
    <property type="term" value="P:DNA integration"/>
    <property type="evidence" value="ECO:0007669"/>
    <property type="project" value="InterPro"/>
</dbReference>
<dbReference type="InterPro" id="IPR036397">
    <property type="entry name" value="RNaseH_sf"/>
</dbReference>